<proteinExistence type="predicted"/>
<gene>
    <name evidence="1" type="ORF">OXX778_LOCUS21498</name>
</gene>
<dbReference type="OrthoDB" id="10498937at2759"/>
<evidence type="ECO:0000313" key="1">
    <source>
        <dbReference type="EMBL" id="CAF1108275.1"/>
    </source>
</evidence>
<keyword evidence="2" id="KW-1185">Reference proteome</keyword>
<dbReference type="EMBL" id="CAJNOC010007999">
    <property type="protein sequence ID" value="CAF1108275.1"/>
    <property type="molecule type" value="Genomic_DNA"/>
</dbReference>
<feature type="non-terminal residue" evidence="1">
    <location>
        <position position="1"/>
    </location>
</feature>
<dbReference type="AlphaFoldDB" id="A0A814PN76"/>
<name>A0A814PN76_9BILA</name>
<reference evidence="1" key="1">
    <citation type="submission" date="2021-02" db="EMBL/GenBank/DDBJ databases">
        <authorList>
            <person name="Nowell W R."/>
        </authorList>
    </citation>
    <scope>NUCLEOTIDE SEQUENCE</scope>
    <source>
        <strain evidence="1">Ploen Becks lab</strain>
    </source>
</reference>
<accession>A0A814PN76</accession>
<dbReference type="Proteomes" id="UP000663879">
    <property type="component" value="Unassembled WGS sequence"/>
</dbReference>
<protein>
    <submittedName>
        <fullName evidence="1">Uncharacterized protein</fullName>
    </submittedName>
</protein>
<comment type="caution">
    <text evidence="1">The sequence shown here is derived from an EMBL/GenBank/DDBJ whole genome shotgun (WGS) entry which is preliminary data.</text>
</comment>
<sequence>GFKMSSDNIIMEIKQEDLENSDWIEYEKSFDKLNKMTNSFDFSKSAYANIDNDLEPFGKLSDVLSTIGNRTTD</sequence>
<organism evidence="1 2">
    <name type="scientific">Brachionus calyciflorus</name>
    <dbReference type="NCBI Taxonomy" id="104777"/>
    <lineage>
        <taxon>Eukaryota</taxon>
        <taxon>Metazoa</taxon>
        <taxon>Spiralia</taxon>
        <taxon>Gnathifera</taxon>
        <taxon>Rotifera</taxon>
        <taxon>Eurotatoria</taxon>
        <taxon>Monogononta</taxon>
        <taxon>Pseudotrocha</taxon>
        <taxon>Ploima</taxon>
        <taxon>Brachionidae</taxon>
        <taxon>Brachionus</taxon>
    </lineage>
</organism>
<evidence type="ECO:0000313" key="2">
    <source>
        <dbReference type="Proteomes" id="UP000663879"/>
    </source>
</evidence>